<dbReference type="GeneID" id="19977097"/>
<dbReference type="SMART" id="SM00384">
    <property type="entry name" value="AT_hook"/>
    <property type="match status" value="2"/>
</dbReference>
<feature type="compositionally biased region" description="Low complexity" evidence="1">
    <location>
        <begin position="475"/>
        <end position="495"/>
    </location>
</feature>
<dbReference type="eggNOG" id="ENOG502SRG9">
    <property type="taxonomic scope" value="Eukaryota"/>
</dbReference>
<sequence>MAPEIADSDGESDIITHDRSALDVPPSPPTTRSNGTAEHQDSTQRLSTLDSSATKSTSSTERLMRGLNAAQFDGADDAVSAIPSATLTSTPDRIRKRAQSDGPGPHVLAAEEPKSKRPKTYGSRTRDYTSDIFAAADPAQMSDTTEQLEGEGRLEGDLPSMLPPKSDAAEVTQRERNRPRRVVSLLQQSTTTPKHHVTTTMSSMGGYQSINLDFRGDQGLDMNMNPFGSISQVSMENPTSPDISHITAKSHDDQLYDMIDHFVIPDVQSQIMTSPVRRGTPSAPPIEPLSEGEGTMNLSHETHATTERSSKRRKTDGPTSRSTVSPPSIRRAASASAEPAFTISDRPVTRKRGRPKKNTGDVDELASEGPADVSMGPATDQQPFAAARSRANTMDLSSQASQTSQAASNTKKKRKKTGAEDARAGEPKKLPSSELHLDDEQIIGLPRENYQPRPSRSRSNRVNEEAPTVFASNKTAQAPASTPAPATLASKPSITKSKKSKVKRAKTSAAALSKPSDSMLSDGEDDVVWMDSKPATVKLDLPPDLGLLKKEQEEPKEDESADELQAEEVQKLGRKGPMVSVEVPLLGEEGEGQSDGTSEKKGKRDAKKRGRPKKGATKGKEDLMLNQAVASEEHQGIRPALATKDSNIPAPVLAPDAKGKAKAPAKSRAVITDSDDEDEEANDPGSATTTTTTTTQAEPPSAPTDADKGNTPAPTNLTPPKAPTNTATPSPHKKPTHSPLKPTPLSSSSASSLTRYRIGLSKRTKIPSLLRRVDRDKPPPTKTGVKVKELKIKGVNDGTGGEAEGEGGDGLDGKGGKWTGVLRDKDGRLIEWDF</sequence>
<accession>W2SA49</accession>
<feature type="region of interest" description="Disordered" evidence="1">
    <location>
        <begin position="791"/>
        <end position="817"/>
    </location>
</feature>
<dbReference type="OrthoDB" id="5404794at2759"/>
<feature type="compositionally biased region" description="Acidic residues" evidence="1">
    <location>
        <begin position="673"/>
        <end position="682"/>
    </location>
</feature>
<feature type="region of interest" description="Disordered" evidence="1">
    <location>
        <begin position="140"/>
        <end position="179"/>
    </location>
</feature>
<reference evidence="2 3" key="1">
    <citation type="submission" date="2013-03" db="EMBL/GenBank/DDBJ databases">
        <title>The Genome Sequence of Phialophora europaea CBS 101466.</title>
        <authorList>
            <consortium name="The Broad Institute Genomics Platform"/>
            <person name="Cuomo C."/>
            <person name="de Hoog S."/>
            <person name="Gorbushina A."/>
            <person name="Walker B."/>
            <person name="Young S.K."/>
            <person name="Zeng Q."/>
            <person name="Gargeya S."/>
            <person name="Fitzgerald M."/>
            <person name="Haas B."/>
            <person name="Abouelleil A."/>
            <person name="Allen A.W."/>
            <person name="Alvarado L."/>
            <person name="Arachchi H.M."/>
            <person name="Berlin A.M."/>
            <person name="Chapman S.B."/>
            <person name="Gainer-Dewar J."/>
            <person name="Goldberg J."/>
            <person name="Griggs A."/>
            <person name="Gujja S."/>
            <person name="Hansen M."/>
            <person name="Howarth C."/>
            <person name="Imamovic A."/>
            <person name="Ireland A."/>
            <person name="Larimer J."/>
            <person name="McCowan C."/>
            <person name="Murphy C."/>
            <person name="Pearson M."/>
            <person name="Poon T.W."/>
            <person name="Priest M."/>
            <person name="Roberts A."/>
            <person name="Saif S."/>
            <person name="Shea T."/>
            <person name="Sisk P."/>
            <person name="Sykes S."/>
            <person name="Wortman J."/>
            <person name="Nusbaum C."/>
            <person name="Birren B."/>
        </authorList>
    </citation>
    <scope>NUCLEOTIDE SEQUENCE [LARGE SCALE GENOMIC DNA]</scope>
    <source>
        <strain evidence="2 3">CBS 101466</strain>
    </source>
</reference>
<feature type="compositionally biased region" description="Acidic residues" evidence="1">
    <location>
        <begin position="1"/>
        <end position="12"/>
    </location>
</feature>
<feature type="compositionally biased region" description="Low complexity" evidence="1">
    <location>
        <begin position="737"/>
        <end position="753"/>
    </location>
</feature>
<feature type="region of interest" description="Disordered" evidence="1">
    <location>
        <begin position="83"/>
        <end position="125"/>
    </location>
</feature>
<feature type="compositionally biased region" description="Polar residues" evidence="1">
    <location>
        <begin position="30"/>
        <end position="61"/>
    </location>
</feature>
<feature type="compositionally biased region" description="Low complexity" evidence="1">
    <location>
        <begin position="325"/>
        <end position="340"/>
    </location>
</feature>
<feature type="compositionally biased region" description="Basic and acidic residues" evidence="1">
    <location>
        <begin position="300"/>
        <end position="309"/>
    </location>
</feature>
<dbReference type="GO" id="GO:0003677">
    <property type="term" value="F:DNA binding"/>
    <property type="evidence" value="ECO:0007669"/>
    <property type="project" value="InterPro"/>
</dbReference>
<dbReference type="EMBL" id="KB822713">
    <property type="protein sequence ID" value="ETN44883.1"/>
    <property type="molecule type" value="Genomic_DNA"/>
</dbReference>
<dbReference type="InParanoid" id="W2SA49"/>
<keyword evidence="3" id="KW-1185">Reference proteome</keyword>
<protein>
    <submittedName>
        <fullName evidence="2">Uncharacterized protein</fullName>
    </submittedName>
</protein>
<proteinExistence type="predicted"/>
<feature type="compositionally biased region" description="Basic residues" evidence="1">
    <location>
        <begin position="603"/>
        <end position="617"/>
    </location>
</feature>
<dbReference type="InterPro" id="IPR017956">
    <property type="entry name" value="AT_hook_DNA-bd_motif"/>
</dbReference>
<name>W2SA49_CYPE1</name>
<dbReference type="RefSeq" id="XP_008712653.1">
    <property type="nucleotide sequence ID" value="XM_008714431.1"/>
</dbReference>
<evidence type="ECO:0000313" key="3">
    <source>
        <dbReference type="Proteomes" id="UP000030752"/>
    </source>
</evidence>
<dbReference type="AlphaFoldDB" id="W2SA49"/>
<evidence type="ECO:0000313" key="2">
    <source>
        <dbReference type="EMBL" id="ETN44883.1"/>
    </source>
</evidence>
<feature type="compositionally biased region" description="Basic residues" evidence="1">
    <location>
        <begin position="496"/>
        <end position="506"/>
    </location>
</feature>
<gene>
    <name evidence="2" type="ORF">HMPREF1541_09758</name>
</gene>
<dbReference type="HOGENOM" id="CLU_357532_0_0_1"/>
<evidence type="ECO:0000256" key="1">
    <source>
        <dbReference type="SAM" id="MobiDB-lite"/>
    </source>
</evidence>
<feature type="region of interest" description="Disordered" evidence="1">
    <location>
        <begin position="1"/>
        <end position="61"/>
    </location>
</feature>
<feature type="compositionally biased region" description="Acidic residues" evidence="1">
    <location>
        <begin position="554"/>
        <end position="566"/>
    </location>
</feature>
<organism evidence="2 3">
    <name type="scientific">Cyphellophora europaea (strain CBS 101466)</name>
    <name type="common">Phialophora europaea</name>
    <dbReference type="NCBI Taxonomy" id="1220924"/>
    <lineage>
        <taxon>Eukaryota</taxon>
        <taxon>Fungi</taxon>
        <taxon>Dikarya</taxon>
        <taxon>Ascomycota</taxon>
        <taxon>Pezizomycotina</taxon>
        <taxon>Eurotiomycetes</taxon>
        <taxon>Chaetothyriomycetidae</taxon>
        <taxon>Chaetothyriales</taxon>
        <taxon>Cyphellophoraceae</taxon>
        <taxon>Cyphellophora</taxon>
    </lineage>
</organism>
<feature type="compositionally biased region" description="Low complexity" evidence="1">
    <location>
        <begin position="397"/>
        <end position="408"/>
    </location>
</feature>
<feature type="compositionally biased region" description="Basic and acidic residues" evidence="1">
    <location>
        <begin position="417"/>
        <end position="439"/>
    </location>
</feature>
<dbReference type="Proteomes" id="UP000030752">
    <property type="component" value="Unassembled WGS sequence"/>
</dbReference>
<feature type="region of interest" description="Disordered" evidence="1">
    <location>
        <begin position="273"/>
        <end position="759"/>
    </location>
</feature>
<dbReference type="VEuPathDB" id="FungiDB:HMPREF1541_09758"/>
<feature type="compositionally biased region" description="Low complexity" evidence="1">
    <location>
        <begin position="710"/>
        <end position="730"/>
    </location>
</feature>